<dbReference type="RefSeq" id="WP_046438606.1">
    <property type="nucleotide sequence ID" value="NZ_CP011312.1"/>
</dbReference>
<keyword evidence="2" id="KW-0560">Oxidoreductase</keyword>
<reference evidence="3 5" key="2">
    <citation type="submission" date="2018-12" db="EMBL/GenBank/DDBJ databases">
        <authorList>
            <consortium name="Pathogen Informatics"/>
        </authorList>
    </citation>
    <scope>NUCLEOTIDE SEQUENCE [LARGE SCALE GENOMIC DNA]</scope>
    <source>
        <strain evidence="3 5">NCTC949</strain>
    </source>
</reference>
<dbReference type="GO" id="GO:0018677">
    <property type="term" value="F:pentachlorophenol monooxygenase activity"/>
    <property type="evidence" value="ECO:0007669"/>
    <property type="project" value="UniProtKB-EC"/>
</dbReference>
<dbReference type="EMBL" id="CP011312">
    <property type="protein sequence ID" value="AKE40508.1"/>
    <property type="molecule type" value="Genomic_DNA"/>
</dbReference>
<dbReference type="Proteomes" id="UP000033457">
    <property type="component" value="Chromosome"/>
</dbReference>
<dbReference type="GO" id="GO:0016628">
    <property type="term" value="F:oxidoreductase activity, acting on the CH-CH group of donors, NAD or NADP as acceptor"/>
    <property type="evidence" value="ECO:0007669"/>
    <property type="project" value="InterPro"/>
</dbReference>
<name>A0A0F6R0L5_9CORY</name>
<dbReference type="PANTHER" id="PTHR42685:SF22">
    <property type="entry name" value="CONDITIONED MEDIUM FACTOR RECEPTOR 1"/>
    <property type="match status" value="1"/>
</dbReference>
<dbReference type="GO" id="GO:0071949">
    <property type="term" value="F:FAD binding"/>
    <property type="evidence" value="ECO:0007669"/>
    <property type="project" value="InterPro"/>
</dbReference>
<evidence type="ECO:0000313" key="4">
    <source>
        <dbReference type="Proteomes" id="UP000033457"/>
    </source>
</evidence>
<dbReference type="OrthoDB" id="9795712at2"/>
<dbReference type="InterPro" id="IPR011777">
    <property type="entry name" value="Geranylgeranyl_Rdtase_fam"/>
</dbReference>
<dbReference type="Proteomes" id="UP000271380">
    <property type="component" value="Chromosome"/>
</dbReference>
<dbReference type="PANTHER" id="PTHR42685">
    <property type="entry name" value="GERANYLGERANYL DIPHOSPHATE REDUCTASE"/>
    <property type="match status" value="1"/>
</dbReference>
<dbReference type="EMBL" id="LR134377">
    <property type="protein sequence ID" value="VEH05063.1"/>
    <property type="molecule type" value="Genomic_DNA"/>
</dbReference>
<dbReference type="Pfam" id="PF01494">
    <property type="entry name" value="FAD_binding_3"/>
    <property type="match status" value="1"/>
</dbReference>
<dbReference type="STRING" id="35755.UL82_01380"/>
<dbReference type="SUPFAM" id="SSF51905">
    <property type="entry name" value="FAD/NAD(P)-binding domain"/>
    <property type="match status" value="1"/>
</dbReference>
<dbReference type="HOGENOM" id="CLU_024648_5_2_11"/>
<gene>
    <name evidence="3" type="primary">pcpB</name>
    <name evidence="3" type="ORF">NCTC949_00413</name>
    <name evidence="2" type="ORF">UL82_01380</name>
</gene>
<proteinExistence type="predicted"/>
<protein>
    <submittedName>
        <fullName evidence="3">FAD-linked oxidoreductase</fullName>
        <ecNumber evidence="3">1.14.13.50</ecNumber>
    </submittedName>
    <submittedName>
        <fullName evidence="2">Geranylgeranyl reductase family protein</fullName>
        <ecNumber evidence="2">1.-.-.-</ecNumber>
    </submittedName>
</protein>
<dbReference type="InterPro" id="IPR036188">
    <property type="entry name" value="FAD/NAD-bd_sf"/>
</dbReference>
<evidence type="ECO:0000259" key="1">
    <source>
        <dbReference type="Pfam" id="PF01494"/>
    </source>
</evidence>
<dbReference type="NCBIfam" id="TIGR02032">
    <property type="entry name" value="GG-red-SF"/>
    <property type="match status" value="1"/>
</dbReference>
<accession>A0A0F6R0L5</accession>
<dbReference type="EC" id="1.14.13.50" evidence="3"/>
<dbReference type="AlphaFoldDB" id="A0A0F6R0L5"/>
<sequence length="416" mass="45246">MPSNNSSLVHHADIVIIGGGPAGSAAAIHAARRGFHTIIVEQSPFPRDKTCGDGLTPRAIYQLQLLNIATEITKRYSSQGLKLHGFGGSVTVPWPNSVFGQVGSAMPRIEFDQLLHATANAYEETNTIFGTALRAHMGHDHRINSIELSDGKLIKTRFVVVADGVRSTFGKTLGRKWHKEEVYGIAARSYCATAYSNEPWIHSHLELRDNNGNVQPGYGWVFPLGNGHANVGCGALSTDRRPAKINTKKLLHFYADKLHEEWEFSTPEKVTSALLPMGGAVSGVSGKNWVLIGDAAACVNPLNGEGIDYGLETAAKAIELFDDHVDLTNLWPLVLRENYGNAFSLARTLARALTYPQLLPALGPLGLRGRLGQKAMPIAARLMGNLISDEDHDFVARLWRGAGSATRRFSNTPLWS</sequence>
<dbReference type="KEGG" id="cku:UL82_01380"/>
<evidence type="ECO:0000313" key="2">
    <source>
        <dbReference type="EMBL" id="AKE40508.1"/>
    </source>
</evidence>
<feature type="domain" description="FAD-binding" evidence="1">
    <location>
        <begin position="12"/>
        <end position="314"/>
    </location>
</feature>
<evidence type="ECO:0000313" key="3">
    <source>
        <dbReference type="EMBL" id="VEH05063.1"/>
    </source>
</evidence>
<keyword evidence="4" id="KW-1185">Reference proteome</keyword>
<dbReference type="InterPro" id="IPR050407">
    <property type="entry name" value="Geranylgeranyl_reductase"/>
</dbReference>
<dbReference type="EC" id="1.-.-.-" evidence="2"/>
<reference evidence="2 4" key="1">
    <citation type="journal article" date="2015" name="Genome Announc.">
        <title>Complete Genome Sequence of Corynebacterium kutscheri DSM 20755, a Corynebacterial Type Strain with Remarkably Low G+C Content of Chromosomal DNA.</title>
        <authorList>
            <person name="Ruckert C."/>
            <person name="Albersmeier A."/>
            <person name="Winkler A."/>
            <person name="Tauch A."/>
        </authorList>
    </citation>
    <scope>NUCLEOTIDE SEQUENCE [LARGE SCALE GENOMIC DNA]</scope>
    <source>
        <strain evidence="2 4">DSM 20755</strain>
    </source>
</reference>
<dbReference type="Gene3D" id="3.50.50.60">
    <property type="entry name" value="FAD/NAD(P)-binding domain"/>
    <property type="match status" value="1"/>
</dbReference>
<dbReference type="PRINTS" id="PR00420">
    <property type="entry name" value="RNGMNOXGNASE"/>
</dbReference>
<evidence type="ECO:0000313" key="5">
    <source>
        <dbReference type="Proteomes" id="UP000271380"/>
    </source>
</evidence>
<dbReference type="InterPro" id="IPR002938">
    <property type="entry name" value="FAD-bd"/>
</dbReference>
<organism evidence="2 4">
    <name type="scientific">Corynebacterium kutscheri</name>
    <dbReference type="NCBI Taxonomy" id="35755"/>
    <lineage>
        <taxon>Bacteria</taxon>
        <taxon>Bacillati</taxon>
        <taxon>Actinomycetota</taxon>
        <taxon>Actinomycetes</taxon>
        <taxon>Mycobacteriales</taxon>
        <taxon>Corynebacteriaceae</taxon>
        <taxon>Corynebacterium</taxon>
    </lineage>
</organism>